<protein>
    <submittedName>
        <fullName evidence="1">Predicted protein</fullName>
    </submittedName>
</protein>
<dbReference type="AlphaFoldDB" id="A9U3X3"/>
<organism>
    <name type="scientific">Physcomitrium patens</name>
    <name type="common">Spreading-leaved earth moss</name>
    <name type="synonym">Physcomitrella patens</name>
    <dbReference type="NCBI Taxonomy" id="3218"/>
    <lineage>
        <taxon>Eukaryota</taxon>
        <taxon>Viridiplantae</taxon>
        <taxon>Streptophyta</taxon>
        <taxon>Embryophyta</taxon>
        <taxon>Bryophyta</taxon>
        <taxon>Bryophytina</taxon>
        <taxon>Bryopsida</taxon>
        <taxon>Funariidae</taxon>
        <taxon>Funariales</taxon>
        <taxon>Funariaceae</taxon>
        <taxon>Physcomitrium</taxon>
    </lineage>
</organism>
<proteinExistence type="predicted"/>
<accession>A9U3X3</accession>
<evidence type="ECO:0000313" key="1">
    <source>
        <dbReference type="EMBL" id="EDQ49632.1"/>
    </source>
</evidence>
<gene>
    <name evidence="1" type="ORF">PHYPADRAFT_101566</name>
</gene>
<reference evidence="1" key="1">
    <citation type="journal article" date="2008" name="Science">
        <title>The Physcomitrella genome reveals evolutionary insights into the conquest of land by plants.</title>
        <authorList>
            <person name="Rensing S."/>
            <person name="Lang D."/>
            <person name="Zimmer A."/>
            <person name="Terry A."/>
            <person name="Salamov A."/>
            <person name="Shapiro H."/>
            <person name="Nishiyama T."/>
            <person name="Perroud P.-F."/>
            <person name="Lindquist E."/>
            <person name="Kamisugi Y."/>
            <person name="Tanahashi T."/>
            <person name="Sakakibara K."/>
            <person name="Fujita T."/>
            <person name="Oishi K."/>
            <person name="Shin-I T."/>
            <person name="Kuroki Y."/>
            <person name="Toyoda A."/>
            <person name="Suzuki Y."/>
            <person name="Hashimoto A."/>
            <person name="Yamaguchi K."/>
            <person name="Sugano A."/>
            <person name="Kohara Y."/>
            <person name="Fujiyama A."/>
            <person name="Anterola A."/>
            <person name="Aoki S."/>
            <person name="Ashton N."/>
            <person name="Barbazuk W.B."/>
            <person name="Barker E."/>
            <person name="Bennetzen J."/>
            <person name="Bezanilla M."/>
            <person name="Blankenship R."/>
            <person name="Cho S.H."/>
            <person name="Dutcher S."/>
            <person name="Estelle M."/>
            <person name="Fawcett J.A."/>
            <person name="Gundlach H."/>
            <person name="Hanada K."/>
            <person name="Heyl A."/>
            <person name="Hicks K.A."/>
            <person name="Hugh J."/>
            <person name="Lohr M."/>
            <person name="Mayer K."/>
            <person name="Melkozernov A."/>
            <person name="Murata T."/>
            <person name="Nelson D."/>
            <person name="Pils B."/>
            <person name="Prigge M."/>
            <person name="Reiss B."/>
            <person name="Renner T."/>
            <person name="Rombauts S."/>
            <person name="Rushton P."/>
            <person name="Sanderfoot A."/>
            <person name="Schween G."/>
            <person name="Shiu S.-H."/>
            <person name="Stueber K."/>
            <person name="Theodoulou F.L."/>
            <person name="Tu H."/>
            <person name="Van de Peer Y."/>
            <person name="Verrier P.J."/>
            <person name="Waters E."/>
            <person name="Wood A."/>
            <person name="Yang L."/>
            <person name="Cove D."/>
            <person name="Cuming A."/>
            <person name="Hasebe M."/>
            <person name="Lucas S."/>
            <person name="Mishler D.B."/>
            <person name="Reski R."/>
            <person name="Grigoriev I."/>
            <person name="Quatrano R.S."/>
            <person name="Boore J.L."/>
        </authorList>
    </citation>
    <scope>NUCLEOTIDE SEQUENCE [LARGE SCALE GENOMIC DNA]</scope>
</reference>
<name>A9U3X3_PHYPA</name>
<sequence length="115" mass="12693">MIPSQGGYQMTNLNDASESYLGRNDYGTIPQGIVDAILLQAVPPSSSHSYAPYFAYQKLIPTKELPNALVSRESNESLLLTLTKKMDELAVNLAKDKEKKALTNQYASQCLVQQL</sequence>
<dbReference type="EMBL" id="DS545361">
    <property type="protein sequence ID" value="EDQ49632.1"/>
    <property type="molecule type" value="Genomic_DNA"/>
</dbReference>